<dbReference type="Proteomes" id="UP001300871">
    <property type="component" value="Unassembled WGS sequence"/>
</dbReference>
<dbReference type="Proteomes" id="UP001203136">
    <property type="component" value="Unassembled WGS sequence"/>
</dbReference>
<dbReference type="InterPro" id="IPR000847">
    <property type="entry name" value="LysR_HTH_N"/>
</dbReference>
<dbReference type="GO" id="GO:0003677">
    <property type="term" value="F:DNA binding"/>
    <property type="evidence" value="ECO:0007669"/>
    <property type="project" value="UniProtKB-KW"/>
</dbReference>
<organism evidence="7 8">
    <name type="scientific">Clostridium symbiosum</name>
    <name type="common">Bacteroides symbiosus</name>
    <dbReference type="NCBI Taxonomy" id="1512"/>
    <lineage>
        <taxon>Bacteria</taxon>
        <taxon>Bacillati</taxon>
        <taxon>Bacillota</taxon>
        <taxon>Clostridia</taxon>
        <taxon>Lachnospirales</taxon>
        <taxon>Lachnospiraceae</taxon>
        <taxon>Otoolea</taxon>
    </lineage>
</organism>
<keyword evidence="3" id="KW-0238">DNA-binding</keyword>
<accession>A0AAW6AX88</accession>
<evidence type="ECO:0000313" key="7">
    <source>
        <dbReference type="EMBL" id="MDB2001189.1"/>
    </source>
</evidence>
<dbReference type="Pfam" id="PF00126">
    <property type="entry name" value="HTH_1"/>
    <property type="match status" value="1"/>
</dbReference>
<keyword evidence="4" id="KW-0804">Transcription</keyword>
<proteinExistence type="inferred from homology"/>
<name>A0AAW6AX88_CLOSY</name>
<dbReference type="AlphaFoldDB" id="A0AAW6AX88"/>
<evidence type="ECO:0000313" key="8">
    <source>
        <dbReference type="Proteomes" id="UP001300871"/>
    </source>
</evidence>
<sequence>MYTKNPEYFLTVAREGSISRAAEKLYLSQPYLSQCIGRLEQELQMKLFDRSHTPLVLTDAGRLYLSYLEGVGNLTGKFESQIEELRTGSRQILNVGMTPWRGSVLLPDILPAYAAAHPDVRIVLHEYHSNTLAGLVREDKIDFALMNIPNKIDGFVYQIVFYERMFLVANKIHPAAAGIETSYENPAYINLQELKKERFILLPNEHVMGQATENLFARMNMLNCDILYTTSSTTAVNLVSEGFGLTFIPEGGIRQVPHLNRLAFFTVDHPPFCVPLLILYKKNAFITPQAQDFIEMTKQYYARLKQKASY</sequence>
<dbReference type="CDD" id="cd05466">
    <property type="entry name" value="PBP2_LTTR_substrate"/>
    <property type="match status" value="1"/>
</dbReference>
<dbReference type="SUPFAM" id="SSF46785">
    <property type="entry name" value="Winged helix' DNA-binding domain"/>
    <property type="match status" value="1"/>
</dbReference>
<dbReference type="Gene3D" id="3.40.190.290">
    <property type="match status" value="1"/>
</dbReference>
<dbReference type="PANTHER" id="PTHR30419">
    <property type="entry name" value="HTH-TYPE TRANSCRIPTIONAL REGULATOR YBHD"/>
    <property type="match status" value="1"/>
</dbReference>
<evidence type="ECO:0000259" key="5">
    <source>
        <dbReference type="PROSITE" id="PS50931"/>
    </source>
</evidence>
<dbReference type="EMBL" id="JAQLGM010000033">
    <property type="protein sequence ID" value="MDB2001189.1"/>
    <property type="molecule type" value="Genomic_DNA"/>
</dbReference>
<dbReference type="PANTHER" id="PTHR30419:SF8">
    <property type="entry name" value="NITROGEN ASSIMILATION TRANSCRIPTIONAL ACTIVATOR-RELATED"/>
    <property type="match status" value="1"/>
</dbReference>
<dbReference type="EMBL" id="JAINVB010000001">
    <property type="protein sequence ID" value="MCK0085154.1"/>
    <property type="molecule type" value="Genomic_DNA"/>
</dbReference>
<dbReference type="InterPro" id="IPR036390">
    <property type="entry name" value="WH_DNA-bd_sf"/>
</dbReference>
<feature type="domain" description="HTH lysR-type" evidence="5">
    <location>
        <begin position="1"/>
        <end position="58"/>
    </location>
</feature>
<dbReference type="SUPFAM" id="SSF53850">
    <property type="entry name" value="Periplasmic binding protein-like II"/>
    <property type="match status" value="1"/>
</dbReference>
<comment type="similarity">
    <text evidence="1">Belongs to the LysR transcriptional regulatory family.</text>
</comment>
<evidence type="ECO:0000256" key="3">
    <source>
        <dbReference type="ARBA" id="ARBA00023125"/>
    </source>
</evidence>
<evidence type="ECO:0000256" key="4">
    <source>
        <dbReference type="ARBA" id="ARBA00023163"/>
    </source>
</evidence>
<dbReference type="FunFam" id="1.10.10.10:FF:000001">
    <property type="entry name" value="LysR family transcriptional regulator"/>
    <property type="match status" value="1"/>
</dbReference>
<keyword evidence="2" id="KW-0805">Transcription regulation</keyword>
<dbReference type="PROSITE" id="PS50931">
    <property type="entry name" value="HTH_LYSR"/>
    <property type="match status" value="1"/>
</dbReference>
<dbReference type="Gene3D" id="1.10.10.10">
    <property type="entry name" value="Winged helix-like DNA-binding domain superfamily/Winged helix DNA-binding domain"/>
    <property type="match status" value="1"/>
</dbReference>
<dbReference type="PRINTS" id="PR00039">
    <property type="entry name" value="HTHLYSR"/>
</dbReference>
<reference evidence="7" key="2">
    <citation type="submission" date="2023-01" db="EMBL/GenBank/DDBJ databases">
        <title>Human gut microbiome strain richness.</title>
        <authorList>
            <person name="Chen-Liaw A."/>
        </authorList>
    </citation>
    <scope>NUCLEOTIDE SEQUENCE</scope>
    <source>
        <strain evidence="7">B1_m1001713B170214d0_201011</strain>
    </source>
</reference>
<dbReference type="GO" id="GO:0003700">
    <property type="term" value="F:DNA-binding transcription factor activity"/>
    <property type="evidence" value="ECO:0007669"/>
    <property type="project" value="InterPro"/>
</dbReference>
<dbReference type="InterPro" id="IPR036388">
    <property type="entry name" value="WH-like_DNA-bd_sf"/>
</dbReference>
<protein>
    <submittedName>
        <fullName evidence="7">LysR family transcriptional regulator</fullName>
    </submittedName>
</protein>
<dbReference type="GO" id="GO:0005829">
    <property type="term" value="C:cytosol"/>
    <property type="evidence" value="ECO:0007669"/>
    <property type="project" value="TreeGrafter"/>
</dbReference>
<gene>
    <name evidence="6" type="ORF">K5I21_04540</name>
    <name evidence="7" type="ORF">PM006_13355</name>
</gene>
<evidence type="ECO:0000256" key="2">
    <source>
        <dbReference type="ARBA" id="ARBA00023015"/>
    </source>
</evidence>
<dbReference type="InterPro" id="IPR005119">
    <property type="entry name" value="LysR_subst-bd"/>
</dbReference>
<dbReference type="RefSeq" id="WP_003500307.1">
    <property type="nucleotide sequence ID" value="NZ_BAABZD010000001.1"/>
</dbReference>
<dbReference type="Pfam" id="PF03466">
    <property type="entry name" value="LysR_substrate"/>
    <property type="match status" value="1"/>
</dbReference>
<dbReference type="InterPro" id="IPR050950">
    <property type="entry name" value="HTH-type_LysR_regulators"/>
</dbReference>
<comment type="caution">
    <text evidence="7">The sequence shown here is derived from an EMBL/GenBank/DDBJ whole genome shotgun (WGS) entry which is preliminary data.</text>
</comment>
<evidence type="ECO:0000313" key="6">
    <source>
        <dbReference type="EMBL" id="MCK0085154.1"/>
    </source>
</evidence>
<evidence type="ECO:0000256" key="1">
    <source>
        <dbReference type="ARBA" id="ARBA00009437"/>
    </source>
</evidence>
<reference evidence="6" key="1">
    <citation type="journal article" date="2022" name="Cell Host Microbe">
        <title>Colonization of the live biotherapeutic product VE303 and modulation of the microbiota and metabolites in healthy volunteers.</title>
        <authorList>
            <person name="Dsouza M."/>
            <person name="Menon R."/>
            <person name="Crossette E."/>
            <person name="Bhattarai S.K."/>
            <person name="Schneider J."/>
            <person name="Kim Y.G."/>
            <person name="Reddy S."/>
            <person name="Caballero S."/>
            <person name="Felix C."/>
            <person name="Cornacchione L."/>
            <person name="Hendrickson J."/>
            <person name="Watson A.R."/>
            <person name="Minot S.S."/>
            <person name="Greenfield N."/>
            <person name="Schopf L."/>
            <person name="Szabady R."/>
            <person name="Patarroyo J."/>
            <person name="Smith W."/>
            <person name="Harrison P."/>
            <person name="Kuijper E.J."/>
            <person name="Kelly C.P."/>
            <person name="Olle B."/>
            <person name="Bobilev D."/>
            <person name="Silber J.L."/>
            <person name="Bucci V."/>
            <person name="Roberts B."/>
            <person name="Faith J."/>
            <person name="Norman J.M."/>
        </authorList>
    </citation>
    <scope>NUCLEOTIDE SEQUENCE</scope>
    <source>
        <strain evidence="6">VE303-04</strain>
    </source>
</reference>
<dbReference type="GeneID" id="57967064"/>